<evidence type="ECO:0000313" key="3">
    <source>
        <dbReference type="Proteomes" id="UP000479190"/>
    </source>
</evidence>
<proteinExistence type="predicted"/>
<gene>
    <name evidence="2" type="ORF">TBRA_LOCUS12597</name>
</gene>
<feature type="compositionally biased region" description="Polar residues" evidence="1">
    <location>
        <begin position="101"/>
        <end position="118"/>
    </location>
</feature>
<evidence type="ECO:0000256" key="1">
    <source>
        <dbReference type="SAM" id="MobiDB-lite"/>
    </source>
</evidence>
<dbReference type="SUPFAM" id="SSF56672">
    <property type="entry name" value="DNA/RNA polymerases"/>
    <property type="match status" value="1"/>
</dbReference>
<feature type="compositionally biased region" description="Basic and acidic residues" evidence="1">
    <location>
        <begin position="133"/>
        <end position="148"/>
    </location>
</feature>
<feature type="region of interest" description="Disordered" evidence="1">
    <location>
        <begin position="1"/>
        <end position="22"/>
    </location>
</feature>
<keyword evidence="3" id="KW-1185">Reference proteome</keyword>
<dbReference type="OrthoDB" id="437338at2759"/>
<dbReference type="Proteomes" id="UP000479190">
    <property type="component" value="Unassembled WGS sequence"/>
</dbReference>
<feature type="compositionally biased region" description="Polar residues" evidence="1">
    <location>
        <begin position="7"/>
        <end position="17"/>
    </location>
</feature>
<sequence length="296" mass="33437">MRGGSARQYTHTQIRNQTAREYRRVEKSRKPWREAEFGLGRRWVVICGEAVCAAAVRSVVSVQKRCASLELSAASEVLRRDEAIREGSNGTEPSELAVQRPSRTSSEATPRRTITSLDGSRGRSRWGTAEGNGRIERSPRHKSEEKRSRCPRIRHGSKQYVGHIITTRGVHPDPKKIDLIRRFPAPKNVKQSTTGTRRRAPSTGDRTPKARGNGPSRDRSADKGTPPLEGDRRGIPQRTAQEPDIKKGIHKSVDRSLIWHTTYQTTRRGDGKAKVPHVQNPTRRRFAITRRKKVKI</sequence>
<dbReference type="EMBL" id="CADCXV010001071">
    <property type="protein sequence ID" value="CAB0040906.1"/>
    <property type="molecule type" value="Genomic_DNA"/>
</dbReference>
<name>A0A6H5IY41_9HYME</name>
<dbReference type="AlphaFoldDB" id="A0A6H5IY41"/>
<organism evidence="2 3">
    <name type="scientific">Trichogramma brassicae</name>
    <dbReference type="NCBI Taxonomy" id="86971"/>
    <lineage>
        <taxon>Eukaryota</taxon>
        <taxon>Metazoa</taxon>
        <taxon>Ecdysozoa</taxon>
        <taxon>Arthropoda</taxon>
        <taxon>Hexapoda</taxon>
        <taxon>Insecta</taxon>
        <taxon>Pterygota</taxon>
        <taxon>Neoptera</taxon>
        <taxon>Endopterygota</taxon>
        <taxon>Hymenoptera</taxon>
        <taxon>Apocrita</taxon>
        <taxon>Proctotrupomorpha</taxon>
        <taxon>Chalcidoidea</taxon>
        <taxon>Trichogrammatidae</taxon>
        <taxon>Trichogramma</taxon>
    </lineage>
</organism>
<feature type="region of interest" description="Disordered" evidence="1">
    <location>
        <begin position="83"/>
        <end position="252"/>
    </location>
</feature>
<dbReference type="GO" id="GO:0071897">
    <property type="term" value="P:DNA biosynthetic process"/>
    <property type="evidence" value="ECO:0007669"/>
    <property type="project" value="UniProtKB-ARBA"/>
</dbReference>
<evidence type="ECO:0000313" key="2">
    <source>
        <dbReference type="EMBL" id="CAB0040906.1"/>
    </source>
</evidence>
<accession>A0A6H5IY41</accession>
<dbReference type="InterPro" id="IPR043502">
    <property type="entry name" value="DNA/RNA_pol_sf"/>
</dbReference>
<feature type="compositionally biased region" description="Basic and acidic residues" evidence="1">
    <location>
        <begin position="170"/>
        <end position="181"/>
    </location>
</feature>
<reference evidence="2 3" key="1">
    <citation type="submission" date="2020-02" db="EMBL/GenBank/DDBJ databases">
        <authorList>
            <person name="Ferguson B K."/>
        </authorList>
    </citation>
    <scope>NUCLEOTIDE SEQUENCE [LARGE SCALE GENOMIC DNA]</scope>
</reference>
<protein>
    <submittedName>
        <fullName evidence="2">Uncharacterized protein</fullName>
    </submittedName>
</protein>
<feature type="compositionally biased region" description="Basic and acidic residues" evidence="1">
    <location>
        <begin position="241"/>
        <end position="252"/>
    </location>
</feature>